<dbReference type="Pfam" id="PF22381">
    <property type="entry name" value="Staph_reg_Sar_Rot"/>
    <property type="match status" value="1"/>
</dbReference>
<evidence type="ECO:0000256" key="6">
    <source>
        <dbReference type="ARBA" id="ARBA00047188"/>
    </source>
</evidence>
<keyword evidence="3" id="KW-0238">DNA-binding</keyword>
<keyword evidence="4" id="KW-0804">Transcription</keyword>
<keyword evidence="10" id="KW-1185">Reference proteome</keyword>
<dbReference type="SUPFAM" id="SSF46785">
    <property type="entry name" value="Winged helix' DNA-binding domain"/>
    <property type="match status" value="1"/>
</dbReference>
<sequence>MVSVDSSNELSQITENEKTGFLLWKVNNYWLRSFKKRFKDLDITHSQLLLLLSIFWSKTNELNLTQKELSYKSGIDAMTTSTALRTLQKKGLIIRNINNKDTRTHLIEITEKGKTIVKKANDIIKNFNNSFFSCLKDQQKQFQENLINLLLSDENSKQHLLKYYQKELEKFNITVENK</sequence>
<keyword evidence="2" id="KW-0805">Transcription regulation</keyword>
<proteinExistence type="inferred from homology"/>
<evidence type="ECO:0000256" key="2">
    <source>
        <dbReference type="ARBA" id="ARBA00023015"/>
    </source>
</evidence>
<reference evidence="9 10" key="1">
    <citation type="submission" date="2019-02" db="EMBL/GenBank/DDBJ databases">
        <title>Apibacter muscae sp. nov.: a novel member of the house fly microbiota.</title>
        <authorList>
            <person name="Park R."/>
        </authorList>
    </citation>
    <scope>NUCLEOTIDE SEQUENCE [LARGE SCALE GENOMIC DNA]</scope>
    <source>
        <strain evidence="9 10">AL1</strain>
    </source>
</reference>
<comment type="similarity">
    <text evidence="5">Belongs to the SarZ family.</text>
</comment>
<dbReference type="AlphaFoldDB" id="A0A563D998"/>
<evidence type="ECO:0000256" key="4">
    <source>
        <dbReference type="ARBA" id="ARBA00023163"/>
    </source>
</evidence>
<dbReference type="InterPro" id="IPR036390">
    <property type="entry name" value="WH_DNA-bd_sf"/>
</dbReference>
<dbReference type="InterPro" id="IPR036388">
    <property type="entry name" value="WH-like_DNA-bd_sf"/>
</dbReference>
<evidence type="ECO:0000313" key="10">
    <source>
        <dbReference type="Proteomes" id="UP000319499"/>
    </source>
</evidence>
<evidence type="ECO:0000256" key="5">
    <source>
        <dbReference type="ARBA" id="ARBA00046337"/>
    </source>
</evidence>
<organism evidence="9 10">
    <name type="scientific">Apibacter muscae</name>
    <dbReference type="NCBI Taxonomy" id="2509004"/>
    <lineage>
        <taxon>Bacteria</taxon>
        <taxon>Pseudomonadati</taxon>
        <taxon>Bacteroidota</taxon>
        <taxon>Flavobacteriia</taxon>
        <taxon>Flavobacteriales</taxon>
        <taxon>Weeksellaceae</taxon>
        <taxon>Apibacter</taxon>
    </lineage>
</organism>
<protein>
    <recommendedName>
        <fullName evidence="6">HTH-type transcriptional regulator SarZ</fullName>
    </recommendedName>
    <alternativeName>
        <fullName evidence="7">Staphylococcal accessory regulator Z</fullName>
    </alternativeName>
</protein>
<evidence type="ECO:0000256" key="1">
    <source>
        <dbReference type="ARBA" id="ARBA00004496"/>
    </source>
</evidence>
<evidence type="ECO:0000256" key="3">
    <source>
        <dbReference type="ARBA" id="ARBA00023125"/>
    </source>
</evidence>
<name>A0A563D998_9FLAO</name>
<dbReference type="InterPro" id="IPR055166">
    <property type="entry name" value="Transc_reg_Sar_Rot_HTH"/>
</dbReference>
<dbReference type="Proteomes" id="UP000319499">
    <property type="component" value="Unassembled WGS sequence"/>
</dbReference>
<gene>
    <name evidence="9" type="ORF">ETU09_08735</name>
</gene>
<comment type="caution">
    <text evidence="9">The sequence shown here is derived from an EMBL/GenBank/DDBJ whole genome shotgun (WGS) entry which is preliminary data.</text>
</comment>
<dbReference type="PANTHER" id="PTHR42756">
    <property type="entry name" value="TRANSCRIPTIONAL REGULATOR, MARR"/>
    <property type="match status" value="1"/>
</dbReference>
<evidence type="ECO:0000256" key="7">
    <source>
        <dbReference type="ARBA" id="ARBA00047207"/>
    </source>
</evidence>
<evidence type="ECO:0000313" key="9">
    <source>
        <dbReference type="EMBL" id="TWP26639.1"/>
    </source>
</evidence>
<dbReference type="PRINTS" id="PR00598">
    <property type="entry name" value="HTHMARR"/>
</dbReference>
<comment type="subcellular location">
    <subcellularLocation>
        <location evidence="1">Cytoplasm</location>
    </subcellularLocation>
</comment>
<dbReference type="SMART" id="SM00347">
    <property type="entry name" value="HTH_MARR"/>
    <property type="match status" value="1"/>
</dbReference>
<dbReference type="PANTHER" id="PTHR42756:SF1">
    <property type="entry name" value="TRANSCRIPTIONAL REPRESSOR OF EMRAB OPERON"/>
    <property type="match status" value="1"/>
</dbReference>
<feature type="domain" description="HTH marR-type" evidence="8">
    <location>
        <begin position="3"/>
        <end position="152"/>
    </location>
</feature>
<dbReference type="EMBL" id="SELH01000025">
    <property type="protein sequence ID" value="TWP26639.1"/>
    <property type="molecule type" value="Genomic_DNA"/>
</dbReference>
<evidence type="ECO:0000259" key="8">
    <source>
        <dbReference type="PROSITE" id="PS50995"/>
    </source>
</evidence>
<dbReference type="PROSITE" id="PS50995">
    <property type="entry name" value="HTH_MARR_2"/>
    <property type="match status" value="1"/>
</dbReference>
<dbReference type="InterPro" id="IPR000835">
    <property type="entry name" value="HTH_MarR-typ"/>
</dbReference>
<dbReference type="GO" id="GO:0005737">
    <property type="term" value="C:cytoplasm"/>
    <property type="evidence" value="ECO:0007669"/>
    <property type="project" value="UniProtKB-SubCell"/>
</dbReference>
<dbReference type="GO" id="GO:0003677">
    <property type="term" value="F:DNA binding"/>
    <property type="evidence" value="ECO:0007669"/>
    <property type="project" value="UniProtKB-KW"/>
</dbReference>
<accession>A0A563D998</accession>
<dbReference type="GO" id="GO:0003700">
    <property type="term" value="F:DNA-binding transcription factor activity"/>
    <property type="evidence" value="ECO:0007669"/>
    <property type="project" value="InterPro"/>
</dbReference>
<dbReference type="OrthoDB" id="9806864at2"/>
<dbReference type="RefSeq" id="WP_146293147.1">
    <property type="nucleotide sequence ID" value="NZ_SELH01000025.1"/>
</dbReference>
<dbReference type="Gene3D" id="1.10.10.10">
    <property type="entry name" value="Winged helix-like DNA-binding domain superfamily/Winged helix DNA-binding domain"/>
    <property type="match status" value="1"/>
</dbReference>